<dbReference type="InterPro" id="IPR015867">
    <property type="entry name" value="N-reg_PII/ATP_PRibTrfase_C"/>
</dbReference>
<keyword evidence="5 6" id="KW-0472">Membrane</keyword>
<dbReference type="PANTHER" id="PTHR33545:SF5">
    <property type="entry name" value="UPF0750 MEMBRANE PROTEIN YITT"/>
    <property type="match status" value="1"/>
</dbReference>
<evidence type="ECO:0000256" key="5">
    <source>
        <dbReference type="ARBA" id="ARBA00023136"/>
    </source>
</evidence>
<feature type="domain" description="DUF2179" evidence="7">
    <location>
        <begin position="354"/>
        <end position="404"/>
    </location>
</feature>
<feature type="transmembrane region" description="Helical" evidence="6">
    <location>
        <begin position="232"/>
        <end position="261"/>
    </location>
</feature>
<dbReference type="InterPro" id="IPR019264">
    <property type="entry name" value="DUF2179"/>
</dbReference>
<gene>
    <name evidence="8" type="ORF">MAMA39_02140</name>
</gene>
<feature type="transmembrane region" description="Helical" evidence="6">
    <location>
        <begin position="98"/>
        <end position="120"/>
    </location>
</feature>
<accession>A0A292IIJ5</accession>
<evidence type="ECO:0000259" key="7">
    <source>
        <dbReference type="Pfam" id="PF10035"/>
    </source>
</evidence>
<dbReference type="Proteomes" id="UP000261764">
    <property type="component" value="Chromosome I"/>
</dbReference>
<dbReference type="RefSeq" id="WP_343251681.1">
    <property type="nucleotide sequence ID" value="NZ_HG937516.1"/>
</dbReference>
<evidence type="ECO:0000256" key="2">
    <source>
        <dbReference type="ARBA" id="ARBA00022475"/>
    </source>
</evidence>
<keyword evidence="2" id="KW-1003">Cell membrane</keyword>
<evidence type="ECO:0000256" key="4">
    <source>
        <dbReference type="ARBA" id="ARBA00022989"/>
    </source>
</evidence>
<evidence type="ECO:0000256" key="3">
    <source>
        <dbReference type="ARBA" id="ARBA00022692"/>
    </source>
</evidence>
<feature type="transmembrane region" description="Helical" evidence="6">
    <location>
        <begin position="126"/>
        <end position="147"/>
    </location>
</feature>
<reference evidence="8 9" key="1">
    <citation type="journal article" date="2015" name="Clin. Infect. Dis.">
        <title>Genomic Investigations unmask Mycoplasma amphoriforme, a new respiratory pathogen.</title>
        <authorList>
            <person name="Gillespie S.H."/>
            <person name="Ling C.L."/>
            <person name="Oravcova K."/>
            <person name="Pinheiro M."/>
            <person name="Wells L."/>
            <person name="Bryant J.M."/>
            <person name="McHugh T.D."/>
            <person name="Bebear C."/>
            <person name="Webster D."/>
            <person name="Harris S.R."/>
            <person name="Seth-Smith H.M."/>
            <person name="Thomson N.R."/>
        </authorList>
    </citation>
    <scope>NUCLEOTIDE SEQUENCE [LARGE SCALE GENOMIC DNA]</scope>
    <source>
        <strain evidence="8 9">A39</strain>
    </source>
</reference>
<organism evidence="8 9">
    <name type="scientific">Mycoplasma amphoriforme A39</name>
    <dbReference type="NCBI Taxonomy" id="572419"/>
    <lineage>
        <taxon>Bacteria</taxon>
        <taxon>Bacillati</taxon>
        <taxon>Mycoplasmatota</taxon>
        <taxon>Mollicutes</taxon>
        <taxon>Mycoplasmataceae</taxon>
        <taxon>Mycoplasma</taxon>
    </lineage>
</organism>
<protein>
    <recommendedName>
        <fullName evidence="7">DUF2179 domain-containing protein</fullName>
    </recommendedName>
</protein>
<evidence type="ECO:0000313" key="8">
    <source>
        <dbReference type="EMBL" id="CDN40337.1"/>
    </source>
</evidence>
<dbReference type="GO" id="GO:0005886">
    <property type="term" value="C:plasma membrane"/>
    <property type="evidence" value="ECO:0007669"/>
    <property type="project" value="UniProtKB-SubCell"/>
</dbReference>
<dbReference type="AlphaFoldDB" id="A0A292IIJ5"/>
<dbReference type="KEGG" id="mamp:MAMA39_02140"/>
<evidence type="ECO:0000313" key="9">
    <source>
        <dbReference type="Proteomes" id="UP000261764"/>
    </source>
</evidence>
<dbReference type="Gene3D" id="3.30.70.120">
    <property type="match status" value="1"/>
</dbReference>
<proteinExistence type="predicted"/>
<feature type="transmembrane region" description="Helical" evidence="6">
    <location>
        <begin position="189"/>
        <end position="210"/>
    </location>
</feature>
<evidence type="ECO:0000256" key="6">
    <source>
        <dbReference type="SAM" id="Phobius"/>
    </source>
</evidence>
<name>A0A292IIJ5_9MOLU</name>
<dbReference type="PANTHER" id="PTHR33545">
    <property type="entry name" value="UPF0750 MEMBRANE PROTEIN YITT-RELATED"/>
    <property type="match status" value="1"/>
</dbReference>
<keyword evidence="4 6" id="KW-1133">Transmembrane helix</keyword>
<dbReference type="EMBL" id="HG937516">
    <property type="protein sequence ID" value="CDN40337.1"/>
    <property type="molecule type" value="Genomic_DNA"/>
</dbReference>
<feature type="transmembrane region" description="Helical" evidence="6">
    <location>
        <begin position="38"/>
        <end position="59"/>
    </location>
</feature>
<evidence type="ECO:0000256" key="1">
    <source>
        <dbReference type="ARBA" id="ARBA00004651"/>
    </source>
</evidence>
<sequence length="420" mass="47822">MLKNLKPKHQFKIEGSIVRVRIVDSILTFSSIHHVKKLWLQIFWIVFLGILSAIFGVLIVENTGLYDIGLSAFSQGIGRIAFYFIYEKTQNEPLAYGVFNGLFWGLYLIFNIPLVIFGWFKIGKRFTLLSILYICVSTFGGFIFAFIHNINKLYLLGDLSLNKVPYLADHNVQLVFWNYKFDAQKHFSVFIYGILWGLFQAVVYAVLLIIDCSTGGLDFPAVWYGESRYKDIGIGLAVINIISLIISYIIGSFIPASFALIKIQSNPAYLSVIELETKNGLVLTLARLNTNPWSVNLFFSPNFLSSLLMNLLLSLLLNVLFPKTQMVKVEIYSAKADEICDVLISENKPYSLSINYVKGGYSKNIQKILIINCVFMEAAKLLQLVRNHDENALFVVSLLKKIDGYIFMPKKNHPFKKSRH</sequence>
<feature type="transmembrane region" description="Helical" evidence="6">
    <location>
        <begin position="298"/>
        <end position="321"/>
    </location>
</feature>
<keyword evidence="9" id="KW-1185">Reference proteome</keyword>
<keyword evidence="3 6" id="KW-0812">Transmembrane</keyword>
<comment type="subcellular location">
    <subcellularLocation>
        <location evidence="1">Cell membrane</location>
        <topology evidence="1">Multi-pass membrane protein</topology>
    </subcellularLocation>
</comment>
<dbReference type="Pfam" id="PF10035">
    <property type="entry name" value="DUF2179"/>
    <property type="match status" value="1"/>
</dbReference>
<dbReference type="InterPro" id="IPR051461">
    <property type="entry name" value="UPF0750_membrane"/>
</dbReference>